<evidence type="ECO:0000259" key="2">
    <source>
        <dbReference type="Pfam" id="PF02371"/>
    </source>
</evidence>
<dbReference type="InterPro" id="IPR002525">
    <property type="entry name" value="Transp_IS110-like_N"/>
</dbReference>
<feature type="domain" description="Transposase IS116/IS110/IS902 C-terminal" evidence="2">
    <location>
        <begin position="185"/>
        <end position="267"/>
    </location>
</feature>
<keyword evidence="4" id="KW-1185">Reference proteome</keyword>
<dbReference type="PANTHER" id="PTHR33055:SF13">
    <property type="entry name" value="TRANSPOSASE"/>
    <property type="match status" value="1"/>
</dbReference>
<dbReference type="AlphaFoldDB" id="A0A7W8G0T4"/>
<proteinExistence type="predicted"/>
<dbReference type="NCBIfam" id="NF033542">
    <property type="entry name" value="transpos_IS110"/>
    <property type="match status" value="1"/>
</dbReference>
<protein>
    <submittedName>
        <fullName evidence="3">Transposase</fullName>
    </submittedName>
</protein>
<dbReference type="GO" id="GO:0006313">
    <property type="term" value="P:DNA transposition"/>
    <property type="evidence" value="ECO:0007669"/>
    <property type="project" value="InterPro"/>
</dbReference>
<evidence type="ECO:0000313" key="3">
    <source>
        <dbReference type="EMBL" id="MBB5209812.1"/>
    </source>
</evidence>
<dbReference type="PANTHER" id="PTHR33055">
    <property type="entry name" value="TRANSPOSASE FOR INSERTION SEQUENCE ELEMENT IS1111A"/>
    <property type="match status" value="1"/>
</dbReference>
<dbReference type="Proteomes" id="UP000521199">
    <property type="component" value="Unassembled WGS sequence"/>
</dbReference>
<dbReference type="EMBL" id="JACHHP010000011">
    <property type="protein sequence ID" value="MBB5209812.1"/>
    <property type="molecule type" value="Genomic_DNA"/>
</dbReference>
<evidence type="ECO:0000259" key="1">
    <source>
        <dbReference type="Pfam" id="PF01548"/>
    </source>
</evidence>
<sequence>MIGIGIDVSGARLDVASTQTQRVRTFGNTGAGIDALLAWLLKQGQLRIVVEATGGYEMAVLQACAAAGLWICRVNPRQARDFVRSTGQLAKTDQLDARGLAQMARAIEQLRPYTPLEDWRAALLPWVQRRTQVVRLLQQQSQQLAMLDHPQVRALAQGSLDALRAERDALDAQLRQRMAPHVTAALTSMKGLGPVLRATLLTQLPELGRLDRGKIAKLVGIAPLNCDSGTMKGQRHIWGGRCSVRTALYMAALSAIRFEPSIRAYFQQLRARGKPGKVALVACMRKMLTVLNARCRDEMRATARA</sequence>
<gene>
    <name evidence="3" type="ORF">HNQ52_003386</name>
</gene>
<dbReference type="GO" id="GO:0004803">
    <property type="term" value="F:transposase activity"/>
    <property type="evidence" value="ECO:0007669"/>
    <property type="project" value="InterPro"/>
</dbReference>
<dbReference type="Pfam" id="PF02371">
    <property type="entry name" value="Transposase_20"/>
    <property type="match status" value="1"/>
</dbReference>
<name>A0A7W8G0T4_9GAMM</name>
<dbReference type="GO" id="GO:0003677">
    <property type="term" value="F:DNA binding"/>
    <property type="evidence" value="ECO:0007669"/>
    <property type="project" value="InterPro"/>
</dbReference>
<accession>A0A7W8G0T4</accession>
<evidence type="ECO:0000313" key="4">
    <source>
        <dbReference type="Proteomes" id="UP000521199"/>
    </source>
</evidence>
<dbReference type="Pfam" id="PF01548">
    <property type="entry name" value="DEDD_Tnp_IS110"/>
    <property type="match status" value="1"/>
</dbReference>
<feature type="domain" description="Transposase IS110-like N-terminal" evidence="1">
    <location>
        <begin position="4"/>
        <end position="145"/>
    </location>
</feature>
<comment type="caution">
    <text evidence="3">The sequence shown here is derived from an EMBL/GenBank/DDBJ whole genome shotgun (WGS) entry which is preliminary data.</text>
</comment>
<organism evidence="3 4">
    <name type="scientific">Chiayiivirga flava</name>
    <dbReference type="NCBI Taxonomy" id="659595"/>
    <lineage>
        <taxon>Bacteria</taxon>
        <taxon>Pseudomonadati</taxon>
        <taxon>Pseudomonadota</taxon>
        <taxon>Gammaproteobacteria</taxon>
        <taxon>Lysobacterales</taxon>
        <taxon>Lysobacteraceae</taxon>
        <taxon>Chiayiivirga</taxon>
    </lineage>
</organism>
<dbReference type="InterPro" id="IPR047650">
    <property type="entry name" value="Transpos_IS110"/>
</dbReference>
<reference evidence="3 4" key="1">
    <citation type="submission" date="2020-08" db="EMBL/GenBank/DDBJ databases">
        <title>Genomic Encyclopedia of Type Strains, Phase IV (KMG-IV): sequencing the most valuable type-strain genomes for metagenomic binning, comparative biology and taxonomic classification.</title>
        <authorList>
            <person name="Goeker M."/>
        </authorList>
    </citation>
    <scope>NUCLEOTIDE SEQUENCE [LARGE SCALE GENOMIC DNA]</scope>
    <source>
        <strain evidence="3 4">DSM 24163</strain>
    </source>
</reference>
<dbReference type="RefSeq" id="WP_183962467.1">
    <property type="nucleotide sequence ID" value="NZ_JACHHP010000011.1"/>
</dbReference>
<dbReference type="InterPro" id="IPR003346">
    <property type="entry name" value="Transposase_20"/>
</dbReference>